<protein>
    <submittedName>
        <fullName evidence="1">Uncharacterized protein</fullName>
    </submittedName>
</protein>
<accession>A0ABV1MLH3</accession>
<evidence type="ECO:0000313" key="2">
    <source>
        <dbReference type="Proteomes" id="UP001478862"/>
    </source>
</evidence>
<keyword evidence="2" id="KW-1185">Reference proteome</keyword>
<reference evidence="1 2" key="1">
    <citation type="submission" date="2024-06" db="EMBL/GenBank/DDBJ databases">
        <title>Lysinibacillus zambalefons sp. nov., a Novel Firmicute Isolated from the Poon Bato Zambales Hyperalkaline Spring.</title>
        <authorList>
            <person name="Aja J.A."/>
            <person name="Lazaro J.E.H."/>
            <person name="Llorin L.D."/>
            <person name="Lim K.R."/>
            <person name="Teodosio J."/>
            <person name="Dalisay D.S."/>
        </authorList>
    </citation>
    <scope>NUCLEOTIDE SEQUENCE [LARGE SCALE GENOMIC DNA]</scope>
    <source>
        <strain evidence="1 2">M3</strain>
    </source>
</reference>
<organism evidence="1 2">
    <name type="scientific">Lysinibacillus zambalensis</name>
    <dbReference type="NCBI Taxonomy" id="3160866"/>
    <lineage>
        <taxon>Bacteria</taxon>
        <taxon>Bacillati</taxon>
        <taxon>Bacillota</taxon>
        <taxon>Bacilli</taxon>
        <taxon>Bacillales</taxon>
        <taxon>Bacillaceae</taxon>
        <taxon>Lysinibacillus</taxon>
    </lineage>
</organism>
<gene>
    <name evidence="1" type="ORF">ABNX05_01890</name>
</gene>
<dbReference type="RefSeq" id="WP_349658136.1">
    <property type="nucleotide sequence ID" value="NZ_JBEGDG010000001.1"/>
</dbReference>
<dbReference type="Proteomes" id="UP001478862">
    <property type="component" value="Unassembled WGS sequence"/>
</dbReference>
<proteinExistence type="predicted"/>
<dbReference type="EMBL" id="JBEGDG010000001">
    <property type="protein sequence ID" value="MEQ6353362.1"/>
    <property type="molecule type" value="Genomic_DNA"/>
</dbReference>
<name>A0ABV1MLH3_9BACI</name>
<sequence>MLEPMEFLINQILEKHDVKNENLAKALTEIFDAYYKLSQQKSVIDFVLKDGLH</sequence>
<comment type="caution">
    <text evidence="1">The sequence shown here is derived from an EMBL/GenBank/DDBJ whole genome shotgun (WGS) entry which is preliminary data.</text>
</comment>
<evidence type="ECO:0000313" key="1">
    <source>
        <dbReference type="EMBL" id="MEQ6353362.1"/>
    </source>
</evidence>